<evidence type="ECO:0000256" key="4">
    <source>
        <dbReference type="ARBA" id="ARBA00023136"/>
    </source>
</evidence>
<keyword evidence="3 5" id="KW-1133">Transmembrane helix</keyword>
<feature type="non-terminal residue" evidence="7">
    <location>
        <position position="1"/>
    </location>
</feature>
<reference evidence="7 8" key="1">
    <citation type="submission" date="2016-07" db="EMBL/GenBank/DDBJ databases">
        <title>Pervasive Adenine N6-methylation of Active Genes in Fungi.</title>
        <authorList>
            <consortium name="DOE Joint Genome Institute"/>
            <person name="Mondo S.J."/>
            <person name="Dannebaum R.O."/>
            <person name="Kuo R.C."/>
            <person name="Labutti K."/>
            <person name="Haridas S."/>
            <person name="Kuo A."/>
            <person name="Salamov A."/>
            <person name="Ahrendt S.R."/>
            <person name="Lipzen A."/>
            <person name="Sullivan W."/>
            <person name="Andreopoulos W.B."/>
            <person name="Clum A."/>
            <person name="Lindquist E."/>
            <person name="Daum C."/>
            <person name="Ramamoorthy G.K."/>
            <person name="Gryganskyi A."/>
            <person name="Culley D."/>
            <person name="Magnuson J.K."/>
            <person name="James T.Y."/>
            <person name="O'Malley M.A."/>
            <person name="Stajich J.E."/>
            <person name="Spatafora J.W."/>
            <person name="Visel A."/>
            <person name="Grigoriev I.V."/>
        </authorList>
    </citation>
    <scope>NUCLEOTIDE SEQUENCE [LARGE SCALE GENOMIC DNA]</scope>
    <source>
        <strain evidence="7 8">NRRL 3301</strain>
    </source>
</reference>
<keyword evidence="2 5" id="KW-0812">Transmembrane</keyword>
<evidence type="ECO:0000256" key="5">
    <source>
        <dbReference type="SAM" id="Phobius"/>
    </source>
</evidence>
<evidence type="ECO:0000256" key="1">
    <source>
        <dbReference type="ARBA" id="ARBA00004141"/>
    </source>
</evidence>
<evidence type="ECO:0000313" key="8">
    <source>
        <dbReference type="Proteomes" id="UP000242146"/>
    </source>
</evidence>
<proteinExistence type="predicted"/>
<keyword evidence="8" id="KW-1185">Reference proteome</keyword>
<accession>A0A1X2G2U6</accession>
<dbReference type="Proteomes" id="UP000242146">
    <property type="component" value="Unassembled WGS sequence"/>
</dbReference>
<name>A0A1X2G2U6_9FUNG</name>
<evidence type="ECO:0000259" key="6">
    <source>
        <dbReference type="Pfam" id="PF13886"/>
    </source>
</evidence>
<protein>
    <recommendedName>
        <fullName evidence="6">TM7S3/TM198-like domain-containing protein</fullName>
    </recommendedName>
</protein>
<dbReference type="Pfam" id="PF13886">
    <property type="entry name" value="TM7S3_TM198"/>
    <property type="match status" value="1"/>
</dbReference>
<feature type="transmembrane region" description="Helical" evidence="5">
    <location>
        <begin position="164"/>
        <end position="186"/>
    </location>
</feature>
<gene>
    <name evidence="7" type="ORF">DM01DRAFT_1261563</name>
</gene>
<evidence type="ECO:0000256" key="2">
    <source>
        <dbReference type="ARBA" id="ARBA00022692"/>
    </source>
</evidence>
<organism evidence="7 8">
    <name type="scientific">Hesseltinella vesiculosa</name>
    <dbReference type="NCBI Taxonomy" id="101127"/>
    <lineage>
        <taxon>Eukaryota</taxon>
        <taxon>Fungi</taxon>
        <taxon>Fungi incertae sedis</taxon>
        <taxon>Mucoromycota</taxon>
        <taxon>Mucoromycotina</taxon>
        <taxon>Mucoromycetes</taxon>
        <taxon>Mucorales</taxon>
        <taxon>Cunninghamellaceae</taxon>
        <taxon>Hesseltinella</taxon>
    </lineage>
</organism>
<feature type="transmembrane region" description="Helical" evidence="5">
    <location>
        <begin position="98"/>
        <end position="116"/>
    </location>
</feature>
<dbReference type="InterPro" id="IPR025256">
    <property type="entry name" value="TM7S3/TM198-like_dom"/>
</dbReference>
<keyword evidence="4 5" id="KW-0472">Membrane</keyword>
<dbReference type="STRING" id="101127.A0A1X2G2U6"/>
<comment type="caution">
    <text evidence="7">The sequence shown here is derived from an EMBL/GenBank/DDBJ whole genome shotgun (WGS) entry which is preliminary data.</text>
</comment>
<feature type="transmembrane region" description="Helical" evidence="5">
    <location>
        <begin position="128"/>
        <end position="152"/>
    </location>
</feature>
<feature type="domain" description="TM7S3/TM198-like" evidence="6">
    <location>
        <begin position="72"/>
        <end position="184"/>
    </location>
</feature>
<evidence type="ECO:0000256" key="3">
    <source>
        <dbReference type="ARBA" id="ARBA00022989"/>
    </source>
</evidence>
<feature type="transmembrane region" description="Helical" evidence="5">
    <location>
        <begin position="25"/>
        <end position="50"/>
    </location>
</feature>
<dbReference type="EMBL" id="MCGT01000057">
    <property type="protein sequence ID" value="ORX43187.1"/>
    <property type="molecule type" value="Genomic_DNA"/>
</dbReference>
<feature type="non-terminal residue" evidence="7">
    <location>
        <position position="189"/>
    </location>
</feature>
<dbReference type="AlphaFoldDB" id="A0A1X2G2U6"/>
<sequence length="189" mass="21250">GGVTWVIFINARSQGGYQNDAITMFLVPVCLGLLAAMAFYRYYLFCVITIPRKSFHYFNQEKKILTSSRHLVLGGLTLALFICCWQEDLVIAQTAGRLAFIIIFPFFTVVLVLISIKHTLLLTTSFSGAFSAILGIDLVAHTGYISGYWLLVTSLDKPYQLTRLVYVMLTSVLILAFLAYLWQLLFNVA</sequence>
<dbReference type="OrthoDB" id="102260at2759"/>
<comment type="subcellular location">
    <subcellularLocation>
        <location evidence="1">Membrane</location>
        <topology evidence="1">Multi-pass membrane protein</topology>
    </subcellularLocation>
</comment>
<evidence type="ECO:0000313" key="7">
    <source>
        <dbReference type="EMBL" id="ORX43187.1"/>
    </source>
</evidence>
<dbReference type="GO" id="GO:0016020">
    <property type="term" value="C:membrane"/>
    <property type="evidence" value="ECO:0007669"/>
    <property type="project" value="UniProtKB-SubCell"/>
</dbReference>